<reference evidence="2 3" key="1">
    <citation type="submission" date="2017-09" db="EMBL/GenBank/DDBJ databases">
        <title>Large-scale bioinformatics analysis of Bacillus genomes uncovers conserved roles of natural products in bacterial physiology.</title>
        <authorList>
            <consortium name="Agbiome Team Llc"/>
            <person name="Bleich R.M."/>
            <person name="Grubbs K.J."/>
            <person name="Santa Maria K.C."/>
            <person name="Allen S.E."/>
            <person name="Farag S."/>
            <person name="Shank E.A."/>
            <person name="Bowers A."/>
        </authorList>
    </citation>
    <scope>NUCLEOTIDE SEQUENCE [LARGE SCALE GENOMIC DNA]</scope>
    <source>
        <strain evidence="2 3">AFS061806</strain>
    </source>
</reference>
<name>A0A2B3U3W8_BACCE</name>
<feature type="domain" description="Imm33-like" evidence="1">
    <location>
        <begin position="8"/>
        <end position="109"/>
    </location>
</feature>
<protein>
    <submittedName>
        <fullName evidence="2">Lipoyl synthase</fullName>
    </submittedName>
</protein>
<comment type="caution">
    <text evidence="2">The sequence shown here is derived from an EMBL/GenBank/DDBJ whole genome shotgun (WGS) entry which is preliminary data.</text>
</comment>
<dbReference type="Pfam" id="PF14081">
    <property type="entry name" value="DUF4262"/>
    <property type="match status" value="1"/>
</dbReference>
<evidence type="ECO:0000313" key="3">
    <source>
        <dbReference type="Proteomes" id="UP000224076"/>
    </source>
</evidence>
<sequence length="237" mass="27707">MKKYIKNQISICEKYGAEYVESPNDLKLGIAQNMRSGIVPINGLRMSVEKGTTGWYIWAGEEMRIEPDFFLPLHVQHIDEWAPEIKKYLGLPPGWRFLIAGNYEDVWYDPDLLNEDSEEDLDAWEEQMLKEHGWYMHYILAEDNDGIHANYHTHGLAENYNHRDLQIVLNIDMDLAEDIFHIIIEEIKLGNRFEEGIEYPSIIEGDSIIMKSFVEMDREVLRVLLPNERGILPTVLE</sequence>
<dbReference type="EMBL" id="NVDG01000017">
    <property type="protein sequence ID" value="PFU44221.1"/>
    <property type="molecule type" value="Genomic_DNA"/>
</dbReference>
<evidence type="ECO:0000313" key="2">
    <source>
        <dbReference type="EMBL" id="PFU44221.1"/>
    </source>
</evidence>
<dbReference type="Proteomes" id="UP000224076">
    <property type="component" value="Unassembled WGS sequence"/>
</dbReference>
<evidence type="ECO:0000259" key="1">
    <source>
        <dbReference type="Pfam" id="PF24719"/>
    </source>
</evidence>
<dbReference type="Pfam" id="PF24719">
    <property type="entry name" value="Imm33-like"/>
    <property type="match status" value="1"/>
</dbReference>
<dbReference type="AlphaFoldDB" id="A0A2B3U3W8"/>
<dbReference type="RefSeq" id="WP_098665598.1">
    <property type="nucleotide sequence ID" value="NZ_NVDG01000017.1"/>
</dbReference>
<gene>
    <name evidence="2" type="ORF">COK86_08940</name>
</gene>
<dbReference type="InterPro" id="IPR056509">
    <property type="entry name" value="Imm33-like"/>
</dbReference>
<organism evidence="2 3">
    <name type="scientific">Bacillus cereus</name>
    <dbReference type="NCBI Taxonomy" id="1396"/>
    <lineage>
        <taxon>Bacteria</taxon>
        <taxon>Bacillati</taxon>
        <taxon>Bacillota</taxon>
        <taxon>Bacilli</taxon>
        <taxon>Bacillales</taxon>
        <taxon>Bacillaceae</taxon>
        <taxon>Bacillus</taxon>
        <taxon>Bacillus cereus group</taxon>
    </lineage>
</organism>
<proteinExistence type="predicted"/>
<dbReference type="InterPro" id="IPR025358">
    <property type="entry name" value="DUF4262"/>
</dbReference>
<accession>A0A2B3U3W8</accession>